<dbReference type="SUPFAM" id="SSF160631">
    <property type="entry name" value="SMI1/KNR4-like"/>
    <property type="match status" value="1"/>
</dbReference>
<reference evidence="2 3" key="1">
    <citation type="submission" date="2017-07" db="EMBL/GenBank/DDBJ databases">
        <title>Amycolatopsis antarcticus sp. nov., isolated from the surface of an Antarcticus brown macroalga.</title>
        <authorList>
            <person name="Wang J."/>
            <person name="Leiva S."/>
            <person name="Huang J."/>
            <person name="Huang Y."/>
        </authorList>
    </citation>
    <scope>NUCLEOTIDE SEQUENCE [LARGE SCALE GENOMIC DNA]</scope>
    <source>
        <strain evidence="2 3">AU-G6</strain>
    </source>
</reference>
<dbReference type="InterPro" id="IPR018958">
    <property type="entry name" value="Knr4/Smi1-like_dom"/>
</dbReference>
<evidence type="ECO:0000313" key="3">
    <source>
        <dbReference type="Proteomes" id="UP000242444"/>
    </source>
</evidence>
<keyword evidence="3" id="KW-1185">Reference proteome</keyword>
<dbReference type="Pfam" id="PF09346">
    <property type="entry name" value="SMI1_KNR4"/>
    <property type="match status" value="1"/>
</dbReference>
<proteinExistence type="predicted"/>
<accession>A0A263CV90</accession>
<protein>
    <recommendedName>
        <fullName evidence="1">Knr4/Smi1-like domain-containing protein</fullName>
    </recommendedName>
</protein>
<organism evidence="2 3">
    <name type="scientific">Amycolatopsis antarctica</name>
    <dbReference type="NCBI Taxonomy" id="1854586"/>
    <lineage>
        <taxon>Bacteria</taxon>
        <taxon>Bacillati</taxon>
        <taxon>Actinomycetota</taxon>
        <taxon>Actinomycetes</taxon>
        <taxon>Pseudonocardiales</taxon>
        <taxon>Pseudonocardiaceae</taxon>
        <taxon>Amycolatopsis</taxon>
    </lineage>
</organism>
<feature type="domain" description="Knr4/Smi1-like" evidence="1">
    <location>
        <begin position="288"/>
        <end position="417"/>
    </location>
</feature>
<dbReference type="SMART" id="SM00860">
    <property type="entry name" value="SMI1_KNR4"/>
    <property type="match status" value="1"/>
</dbReference>
<evidence type="ECO:0000313" key="2">
    <source>
        <dbReference type="EMBL" id="OZM70021.1"/>
    </source>
</evidence>
<name>A0A263CV90_9PSEU</name>
<dbReference type="InParanoid" id="A0A263CV90"/>
<dbReference type="AlphaFoldDB" id="A0A263CV90"/>
<gene>
    <name evidence="2" type="ORF">CFN78_27545</name>
</gene>
<comment type="caution">
    <text evidence="2">The sequence shown here is derived from an EMBL/GenBank/DDBJ whole genome shotgun (WGS) entry which is preliminary data.</text>
</comment>
<dbReference type="Proteomes" id="UP000242444">
    <property type="component" value="Unassembled WGS sequence"/>
</dbReference>
<sequence length="426" mass="44131">MPEPWNPESYLETLVSEVLSGSGEQRAGAVAGAALLLACTGFTAESDALAETWAEHDGAPPPEAAAHALAHRAWAMLWAARGGAPGWAESVVPLDLDAEERKHRERLAGDRWSTPRAAGPVTELAGLDLLRSGLDDARGGSALPALEALERFLSGPDAAKAAGRTAVAESAALAAELAAAAGERDRALGLLGDLVGEAAGAGRLPDLLTLAGCRHLAPLFVEGAIAGPLGMNGQWADRYSGELRAALHARLSVGHVPEHGELDWPGLVDAVLTARGGPDLPTVTAPPPATAAELHACESRLGVRLPEDHRTFLRTANGLPADFAFPELLGTGGLAPLSTAGSAARSTARSTSDDPGSVELIRRALPDGAAERAIQVSTMSDLGVLLLVPSTDGWAAWEFDWTLGITVHPSFRDLLASHLSLLRRLA</sequence>
<dbReference type="RefSeq" id="WP_094866160.1">
    <property type="nucleotide sequence ID" value="NZ_NKYE01000027.1"/>
</dbReference>
<dbReference type="InterPro" id="IPR037883">
    <property type="entry name" value="Knr4/Smi1-like_sf"/>
</dbReference>
<evidence type="ECO:0000259" key="1">
    <source>
        <dbReference type="SMART" id="SM00860"/>
    </source>
</evidence>
<dbReference type="OrthoDB" id="458118at2"/>
<dbReference type="EMBL" id="NKYE01000027">
    <property type="protein sequence ID" value="OZM70021.1"/>
    <property type="molecule type" value="Genomic_DNA"/>
</dbReference>